<dbReference type="PANTHER" id="PTHR33508:SF1">
    <property type="entry name" value="UPF0056 MEMBRANE PROTEIN YHCE"/>
    <property type="match status" value="1"/>
</dbReference>
<evidence type="ECO:0000256" key="3">
    <source>
        <dbReference type="ARBA" id="ARBA00022475"/>
    </source>
</evidence>
<dbReference type="PANTHER" id="PTHR33508">
    <property type="entry name" value="UPF0056 MEMBRANE PROTEIN YHCE"/>
    <property type="match status" value="1"/>
</dbReference>
<sequence>MDNLSHLFITCFAALLPIANPLGNAAIFLSITDGDKVEQRHKLAAKGSLYMLIILMSFLLAGSFILHFFGLSLEGIRIAGGLIIAKTAFNLLSPKTEDTHSQEEHHEVKAKDDISFSPLAMPLLAGPGAIASVMGTTSLVSGWNVPAYLTLSAAILLVCLICWLVLHNSELILKFLGVNGANALTKIMGFILLCMGVQLVINGVLPLIPTS</sequence>
<organism evidence="8 9">
    <name type="scientific">Persicirhabdus sediminis</name>
    <dbReference type="NCBI Taxonomy" id="454144"/>
    <lineage>
        <taxon>Bacteria</taxon>
        <taxon>Pseudomonadati</taxon>
        <taxon>Verrucomicrobiota</taxon>
        <taxon>Verrucomicrobiia</taxon>
        <taxon>Verrucomicrobiales</taxon>
        <taxon>Verrucomicrobiaceae</taxon>
        <taxon>Persicirhabdus</taxon>
    </lineage>
</organism>
<evidence type="ECO:0000313" key="9">
    <source>
        <dbReference type="Proteomes" id="UP000624703"/>
    </source>
</evidence>
<dbReference type="RefSeq" id="WP_200310774.1">
    <property type="nucleotide sequence ID" value="NZ_JAENIM010000032.1"/>
</dbReference>
<keyword evidence="5 7" id="KW-1133">Transmembrane helix</keyword>
<dbReference type="Proteomes" id="UP000624703">
    <property type="component" value="Unassembled WGS sequence"/>
</dbReference>
<evidence type="ECO:0000256" key="5">
    <source>
        <dbReference type="ARBA" id="ARBA00022989"/>
    </source>
</evidence>
<dbReference type="Pfam" id="PF01914">
    <property type="entry name" value="MarC"/>
    <property type="match status" value="1"/>
</dbReference>
<comment type="caution">
    <text evidence="7">Lacks conserved residue(s) required for the propagation of feature annotation.</text>
</comment>
<reference evidence="8" key="1">
    <citation type="submission" date="2021-01" db="EMBL/GenBank/DDBJ databases">
        <title>Modified the classification status of verrucomicrobia.</title>
        <authorList>
            <person name="Feng X."/>
        </authorList>
    </citation>
    <scope>NUCLEOTIDE SEQUENCE</scope>
    <source>
        <strain evidence="8">_KCTC 22039</strain>
    </source>
</reference>
<keyword evidence="4 7" id="KW-0812">Transmembrane</keyword>
<evidence type="ECO:0000256" key="7">
    <source>
        <dbReference type="RuleBase" id="RU362048"/>
    </source>
</evidence>
<keyword evidence="9" id="KW-1185">Reference proteome</keyword>
<evidence type="ECO:0000256" key="6">
    <source>
        <dbReference type="ARBA" id="ARBA00023136"/>
    </source>
</evidence>
<accession>A0A8J7MCP9</accession>
<keyword evidence="3" id="KW-1003">Cell membrane</keyword>
<dbReference type="AlphaFoldDB" id="A0A8J7MCP9"/>
<feature type="transmembrane region" description="Helical" evidence="7">
    <location>
        <begin position="187"/>
        <end position="208"/>
    </location>
</feature>
<proteinExistence type="inferred from homology"/>
<comment type="caution">
    <text evidence="8">The sequence shown here is derived from an EMBL/GenBank/DDBJ whole genome shotgun (WGS) entry which is preliminary data.</text>
</comment>
<dbReference type="GO" id="GO:0005886">
    <property type="term" value="C:plasma membrane"/>
    <property type="evidence" value="ECO:0007669"/>
    <property type="project" value="UniProtKB-SubCell"/>
</dbReference>
<keyword evidence="6 7" id="KW-0472">Membrane</keyword>
<protein>
    <recommendedName>
        <fullName evidence="7">UPF0056 membrane protein</fullName>
    </recommendedName>
</protein>
<evidence type="ECO:0000313" key="8">
    <source>
        <dbReference type="EMBL" id="MBK1790752.1"/>
    </source>
</evidence>
<evidence type="ECO:0000256" key="2">
    <source>
        <dbReference type="ARBA" id="ARBA00009784"/>
    </source>
</evidence>
<dbReference type="InterPro" id="IPR002771">
    <property type="entry name" value="Multi_antbiot-R_MarC"/>
</dbReference>
<dbReference type="NCBIfam" id="NF008228">
    <property type="entry name" value="PRK10995.1"/>
    <property type="match status" value="1"/>
</dbReference>
<feature type="transmembrane region" description="Helical" evidence="7">
    <location>
        <begin position="147"/>
        <end position="166"/>
    </location>
</feature>
<feature type="transmembrane region" description="Helical" evidence="7">
    <location>
        <begin position="119"/>
        <end position="141"/>
    </location>
</feature>
<comment type="similarity">
    <text evidence="2 7">Belongs to the UPF0056 (MarC) family.</text>
</comment>
<evidence type="ECO:0000256" key="4">
    <source>
        <dbReference type="ARBA" id="ARBA00022692"/>
    </source>
</evidence>
<dbReference type="EMBL" id="JAENIM010000032">
    <property type="protein sequence ID" value="MBK1790752.1"/>
    <property type="molecule type" value="Genomic_DNA"/>
</dbReference>
<gene>
    <name evidence="8" type="ORF">JIN82_06245</name>
</gene>
<name>A0A8J7MCP9_9BACT</name>
<comment type="subcellular location">
    <subcellularLocation>
        <location evidence="1 7">Cell membrane</location>
        <topology evidence="1 7">Multi-pass membrane protein</topology>
    </subcellularLocation>
</comment>
<evidence type="ECO:0000256" key="1">
    <source>
        <dbReference type="ARBA" id="ARBA00004651"/>
    </source>
</evidence>
<feature type="transmembrane region" description="Helical" evidence="7">
    <location>
        <begin position="49"/>
        <end position="69"/>
    </location>
</feature>
<dbReference type="NCBIfam" id="TIGR00427">
    <property type="entry name" value="NAAT family transporter"/>
    <property type="match status" value="1"/>
</dbReference>